<dbReference type="Gene3D" id="3.30.450.180">
    <property type="match status" value="1"/>
</dbReference>
<evidence type="ECO:0000259" key="1">
    <source>
        <dbReference type="PROSITE" id="PS50943"/>
    </source>
</evidence>
<comment type="caution">
    <text evidence="2">The sequence shown here is derived from an EMBL/GenBank/DDBJ whole genome shotgun (WGS) entry which is preliminary data.</text>
</comment>
<name>A0ABS2AS50_9ACTN</name>
<dbReference type="Gene3D" id="1.10.260.40">
    <property type="entry name" value="lambda repressor-like DNA-binding domains"/>
    <property type="match status" value="1"/>
</dbReference>
<evidence type="ECO:0000313" key="2">
    <source>
        <dbReference type="EMBL" id="MBM2622670.1"/>
    </source>
</evidence>
<accession>A0ABS2AS50</accession>
<keyword evidence="3" id="KW-1185">Reference proteome</keyword>
<sequence>MAEMTMGPVLQAWRRRVSPDSAGLPVGDQARRTPGLRRAELATLAGVSTDYIKRMEQDRARPSIDVIRALARALRLNREEYDLLARLAGHHLPPDGTVPRHVTPGVLRMAERLTEAPLAVYDLTWTLLTANRAWARLFQDPDTITGRRRNSPWLIFATDDLPVRIPDFERHEQSLVADLRETASRYPADPRIPALVAELRRVSDRFAALWEQPVVARHGGQRKTVMNPLVGEVTLDCEILTVHDAELRLVLLTAEPGSPDAAKMATLTAR</sequence>
<dbReference type="InterPro" id="IPR010982">
    <property type="entry name" value="Lambda_DNA-bd_dom_sf"/>
</dbReference>
<dbReference type="EMBL" id="JAENHP010000027">
    <property type="protein sequence ID" value="MBM2622670.1"/>
    <property type="molecule type" value="Genomic_DNA"/>
</dbReference>
<gene>
    <name evidence="2" type="ORF">JIG36_44940</name>
</gene>
<protein>
    <submittedName>
        <fullName evidence="2">Helix-turn-helix transcriptional regulator</fullName>
    </submittedName>
</protein>
<dbReference type="InterPro" id="IPR041413">
    <property type="entry name" value="MLTR_LBD"/>
</dbReference>
<evidence type="ECO:0000313" key="3">
    <source>
        <dbReference type="Proteomes" id="UP000632138"/>
    </source>
</evidence>
<dbReference type="CDD" id="cd00093">
    <property type="entry name" value="HTH_XRE"/>
    <property type="match status" value="1"/>
</dbReference>
<organism evidence="2 3">
    <name type="scientific">Paractinoplanes ovalisporus</name>
    <dbReference type="NCBI Taxonomy" id="2810368"/>
    <lineage>
        <taxon>Bacteria</taxon>
        <taxon>Bacillati</taxon>
        <taxon>Actinomycetota</taxon>
        <taxon>Actinomycetes</taxon>
        <taxon>Micromonosporales</taxon>
        <taxon>Micromonosporaceae</taxon>
        <taxon>Paractinoplanes</taxon>
    </lineage>
</organism>
<dbReference type="RefSeq" id="WP_203383021.1">
    <property type="nucleotide sequence ID" value="NZ_JAENHP010000027.1"/>
</dbReference>
<dbReference type="Pfam" id="PF13560">
    <property type="entry name" value="HTH_31"/>
    <property type="match status" value="1"/>
</dbReference>
<dbReference type="PANTHER" id="PTHR35010">
    <property type="entry name" value="BLL4672 PROTEIN-RELATED"/>
    <property type="match status" value="1"/>
</dbReference>
<dbReference type="SUPFAM" id="SSF47413">
    <property type="entry name" value="lambda repressor-like DNA-binding domains"/>
    <property type="match status" value="1"/>
</dbReference>
<proteinExistence type="predicted"/>
<dbReference type="Pfam" id="PF17765">
    <property type="entry name" value="MLTR_LBD"/>
    <property type="match status" value="1"/>
</dbReference>
<dbReference type="SMART" id="SM00530">
    <property type="entry name" value="HTH_XRE"/>
    <property type="match status" value="1"/>
</dbReference>
<dbReference type="PANTHER" id="PTHR35010:SF2">
    <property type="entry name" value="BLL4672 PROTEIN"/>
    <property type="match status" value="1"/>
</dbReference>
<feature type="domain" description="HTH cro/C1-type" evidence="1">
    <location>
        <begin position="29"/>
        <end position="81"/>
    </location>
</feature>
<dbReference type="Proteomes" id="UP000632138">
    <property type="component" value="Unassembled WGS sequence"/>
</dbReference>
<dbReference type="InterPro" id="IPR001387">
    <property type="entry name" value="Cro/C1-type_HTH"/>
</dbReference>
<reference evidence="2 3" key="1">
    <citation type="submission" date="2021-01" db="EMBL/GenBank/DDBJ databases">
        <title>Actinoplanes sp. nov. LDG1-06 isolated from lichen.</title>
        <authorList>
            <person name="Saeng-In P."/>
            <person name="Phongsopitanun W."/>
            <person name="Kanchanasin P."/>
            <person name="Yuki M."/>
            <person name="Kudo T."/>
            <person name="Ohkuma M."/>
            <person name="Tanasupawat S."/>
        </authorList>
    </citation>
    <scope>NUCLEOTIDE SEQUENCE [LARGE SCALE GENOMIC DNA]</scope>
    <source>
        <strain evidence="2 3">LDG1-06</strain>
    </source>
</reference>
<dbReference type="PROSITE" id="PS50943">
    <property type="entry name" value="HTH_CROC1"/>
    <property type="match status" value="1"/>
</dbReference>